<feature type="non-terminal residue" evidence="2">
    <location>
        <position position="64"/>
    </location>
</feature>
<feature type="region of interest" description="Disordered" evidence="1">
    <location>
        <begin position="1"/>
        <end position="24"/>
    </location>
</feature>
<name>X1PVC8_9ZZZZ</name>
<accession>X1PVC8</accession>
<feature type="compositionally biased region" description="Pro residues" evidence="1">
    <location>
        <begin position="7"/>
        <end position="19"/>
    </location>
</feature>
<gene>
    <name evidence="2" type="ORF">S06H3_45670</name>
</gene>
<protein>
    <submittedName>
        <fullName evidence="2">Uncharacterized protein</fullName>
    </submittedName>
</protein>
<evidence type="ECO:0000256" key="1">
    <source>
        <dbReference type="SAM" id="MobiDB-lite"/>
    </source>
</evidence>
<dbReference type="EMBL" id="BARV01028545">
    <property type="protein sequence ID" value="GAI34859.1"/>
    <property type="molecule type" value="Genomic_DNA"/>
</dbReference>
<comment type="caution">
    <text evidence="2">The sequence shown here is derived from an EMBL/GenBank/DDBJ whole genome shotgun (WGS) entry which is preliminary data.</text>
</comment>
<sequence>MPHPRDFLPQPPWEGPPIPRGARGPYRLTEFGKTALEAVYSLGPRSGYSAFESQILISASKGKN</sequence>
<reference evidence="2" key="1">
    <citation type="journal article" date="2014" name="Front. Microbiol.">
        <title>High frequency of phylogenetically diverse reductive dehalogenase-homologous genes in deep subseafloor sedimentary metagenomes.</title>
        <authorList>
            <person name="Kawai M."/>
            <person name="Futagami T."/>
            <person name="Toyoda A."/>
            <person name="Takaki Y."/>
            <person name="Nishi S."/>
            <person name="Hori S."/>
            <person name="Arai W."/>
            <person name="Tsubouchi T."/>
            <person name="Morono Y."/>
            <person name="Uchiyama I."/>
            <person name="Ito T."/>
            <person name="Fujiyama A."/>
            <person name="Inagaki F."/>
            <person name="Takami H."/>
        </authorList>
    </citation>
    <scope>NUCLEOTIDE SEQUENCE</scope>
    <source>
        <strain evidence="2">Expedition CK06-06</strain>
    </source>
</reference>
<proteinExistence type="predicted"/>
<evidence type="ECO:0000313" key="2">
    <source>
        <dbReference type="EMBL" id="GAI34859.1"/>
    </source>
</evidence>
<organism evidence="2">
    <name type="scientific">marine sediment metagenome</name>
    <dbReference type="NCBI Taxonomy" id="412755"/>
    <lineage>
        <taxon>unclassified sequences</taxon>
        <taxon>metagenomes</taxon>
        <taxon>ecological metagenomes</taxon>
    </lineage>
</organism>
<dbReference type="AlphaFoldDB" id="X1PVC8"/>